<feature type="region of interest" description="Disordered" evidence="1">
    <location>
        <begin position="27"/>
        <end position="54"/>
    </location>
</feature>
<sequence>MEECADADEEEGAFLPVVNRRFRRGRQANKAANLEKATRSKTPPMLAPVDRAAEDWNRRRRGSYEHVGRDGELHNNCRTYRVQNRQNTAGTFRGQGRWNGRSRRGGGEHGGGPGGSWTSRAPPAHAVSLQSSRESSPTKNVCSSSSTGRANSLPASGNKAPLNLAAFPPLGPAVSSVCHVQQQSSHVVASHMPATTLASSSNVVQANLVTAGNRSNNYQRRTLLSSEEQSNNERRRFALVHIRVDPSKLSPTARFAMKMWNMFVDNCDQDTVVVMD</sequence>
<organism evidence="2 3">
    <name type="scientific">Trichinella nativa</name>
    <dbReference type="NCBI Taxonomy" id="6335"/>
    <lineage>
        <taxon>Eukaryota</taxon>
        <taxon>Metazoa</taxon>
        <taxon>Ecdysozoa</taxon>
        <taxon>Nematoda</taxon>
        <taxon>Enoplea</taxon>
        <taxon>Dorylaimia</taxon>
        <taxon>Trichinellida</taxon>
        <taxon>Trichinellidae</taxon>
        <taxon>Trichinella</taxon>
    </lineage>
</organism>
<gene>
    <name evidence="2" type="ORF">D917_04903</name>
</gene>
<name>A0A1Y3EXX2_9BILA</name>
<feature type="region of interest" description="Disordered" evidence="1">
    <location>
        <begin position="82"/>
        <end position="155"/>
    </location>
</feature>
<comment type="caution">
    <text evidence="2">The sequence shown here is derived from an EMBL/GenBank/DDBJ whole genome shotgun (WGS) entry which is preliminary data.</text>
</comment>
<feature type="compositionally biased region" description="Polar residues" evidence="1">
    <location>
        <begin position="128"/>
        <end position="155"/>
    </location>
</feature>
<dbReference type="Proteomes" id="UP000243006">
    <property type="component" value="Unassembled WGS sequence"/>
</dbReference>
<reference evidence="2 3" key="1">
    <citation type="submission" date="2015-04" db="EMBL/GenBank/DDBJ databases">
        <title>Draft genome of the roundworm Trichinella nativa.</title>
        <authorList>
            <person name="Mitreva M."/>
        </authorList>
    </citation>
    <scope>NUCLEOTIDE SEQUENCE [LARGE SCALE GENOMIC DNA]</scope>
    <source>
        <strain evidence="2 3">ISS45</strain>
    </source>
</reference>
<dbReference type="AlphaFoldDB" id="A0A1Y3EXX2"/>
<evidence type="ECO:0000313" key="3">
    <source>
        <dbReference type="Proteomes" id="UP000243006"/>
    </source>
</evidence>
<dbReference type="EMBL" id="LVZM01000135">
    <property type="protein sequence ID" value="OUC49971.1"/>
    <property type="molecule type" value="Genomic_DNA"/>
</dbReference>
<evidence type="ECO:0000313" key="2">
    <source>
        <dbReference type="EMBL" id="OUC49971.1"/>
    </source>
</evidence>
<accession>A0A1Y3EXX2</accession>
<proteinExistence type="predicted"/>
<protein>
    <submittedName>
        <fullName evidence="2">Uncharacterized protein</fullName>
    </submittedName>
</protein>
<evidence type="ECO:0000256" key="1">
    <source>
        <dbReference type="SAM" id="MobiDB-lite"/>
    </source>
</evidence>